<protein>
    <submittedName>
        <fullName evidence="3">Heat shock protein 15</fullName>
    </submittedName>
</protein>
<dbReference type="GO" id="GO:0003723">
    <property type="term" value="F:RNA binding"/>
    <property type="evidence" value="ECO:0007669"/>
    <property type="project" value="UniProtKB-KW"/>
</dbReference>
<comment type="caution">
    <text evidence="3">The sequence shown here is derived from an EMBL/GenBank/DDBJ whole genome shotgun (WGS) entry which is preliminary data.</text>
</comment>
<dbReference type="AlphaFoldDB" id="A0A2P2E9K4"/>
<evidence type="ECO:0000259" key="2">
    <source>
        <dbReference type="Pfam" id="PF01479"/>
    </source>
</evidence>
<sequence length="106" mass="11627">MSAAEDPADRARLDVWLWRARFFKTRSMATEFVTRKGVRLVRGGLGVRKIDKPGYQIAPGDVLAFASGGQAHHLQILALGVRRGPASEAVLLYNAAIDPDEVDVLR</sequence>
<dbReference type="PROSITE" id="PS50889">
    <property type="entry name" value="S4"/>
    <property type="match status" value="1"/>
</dbReference>
<accession>A0A2P2E9K4</accession>
<gene>
    <name evidence="3" type="primary">hslR</name>
    <name evidence="3" type="ORF">PbB2_01411</name>
</gene>
<reference evidence="3 4" key="1">
    <citation type="journal article" date="2018" name="Genome Announc.">
        <title>Draft Genome Sequence of "Candidatus Phycosocius bacilliformis," an Alphaproteobacterial Ectosymbiont of the Hydrocarbon-Producing Green Alga Botryococcus braunii.</title>
        <authorList>
            <person name="Tanabe Y."/>
            <person name="Yamaguchi H."/>
            <person name="Watanabe M.M."/>
        </authorList>
    </citation>
    <scope>NUCLEOTIDE SEQUENCE [LARGE SCALE GENOMIC DNA]</scope>
    <source>
        <strain evidence="3 4">BOTRYCO-2</strain>
    </source>
</reference>
<dbReference type="EMBL" id="BFBR01000003">
    <property type="protein sequence ID" value="GBF57742.1"/>
    <property type="molecule type" value="Genomic_DNA"/>
</dbReference>
<dbReference type="InterPro" id="IPR036986">
    <property type="entry name" value="S4_RNA-bd_sf"/>
</dbReference>
<dbReference type="SUPFAM" id="SSF55174">
    <property type="entry name" value="Alpha-L RNA-binding motif"/>
    <property type="match status" value="1"/>
</dbReference>
<evidence type="ECO:0000256" key="1">
    <source>
        <dbReference type="PROSITE-ProRule" id="PRU00182"/>
    </source>
</evidence>
<dbReference type="Gene3D" id="3.10.290.10">
    <property type="entry name" value="RNA-binding S4 domain"/>
    <property type="match status" value="1"/>
</dbReference>
<dbReference type="RefSeq" id="WP_108984605.1">
    <property type="nucleotide sequence ID" value="NZ_BFBR01000003.1"/>
</dbReference>
<keyword evidence="1" id="KW-0694">RNA-binding</keyword>
<evidence type="ECO:0000313" key="3">
    <source>
        <dbReference type="EMBL" id="GBF57742.1"/>
    </source>
</evidence>
<dbReference type="OrthoDB" id="9797176at2"/>
<dbReference type="Proteomes" id="UP000245086">
    <property type="component" value="Unassembled WGS sequence"/>
</dbReference>
<dbReference type="InterPro" id="IPR002942">
    <property type="entry name" value="S4_RNA-bd"/>
</dbReference>
<keyword evidence="3" id="KW-0346">Stress response</keyword>
<dbReference type="CDD" id="cd00165">
    <property type="entry name" value="S4"/>
    <property type="match status" value="1"/>
</dbReference>
<feature type="domain" description="RNA-binding S4" evidence="2">
    <location>
        <begin position="12"/>
        <end position="39"/>
    </location>
</feature>
<name>A0A2P2E9K4_9PROT</name>
<keyword evidence="4" id="KW-1185">Reference proteome</keyword>
<proteinExistence type="predicted"/>
<dbReference type="Pfam" id="PF01479">
    <property type="entry name" value="S4"/>
    <property type="match status" value="1"/>
</dbReference>
<organism evidence="3 4">
    <name type="scientific">Candidatus Phycosocius bacilliformis</name>
    <dbReference type="NCBI Taxonomy" id="1445552"/>
    <lineage>
        <taxon>Bacteria</taxon>
        <taxon>Pseudomonadati</taxon>
        <taxon>Pseudomonadota</taxon>
        <taxon>Alphaproteobacteria</taxon>
        <taxon>Caulobacterales</taxon>
        <taxon>Caulobacterales incertae sedis</taxon>
        <taxon>Candidatus Phycosocius</taxon>
    </lineage>
</organism>
<evidence type="ECO:0000313" key="4">
    <source>
        <dbReference type="Proteomes" id="UP000245086"/>
    </source>
</evidence>